<dbReference type="Proteomes" id="UP000689195">
    <property type="component" value="Unassembled WGS sequence"/>
</dbReference>
<sequence>MIIILKLWNIQYHIFLICEKIKNNVSNKYFKQRNNIVHNYPCGTFYFETFILSVHEDKNGKKIQLMYYPLLGKIIQFKRGLKLHKNILYFEKLIPQMNPEIQVSNTFFSVKYDFFNRTCQIHNIELGSLQKVIENSFGISRRRRLEISQRVLQKSFEFKQLREFTNINEPINIINLSDSIIGKVITQSFFSQSFKEVKGKQFLSEFVDVMVKILTLYREGSIRQIILIEPYIKRSISFQKTARNQRHIECFNQRKIINVKLTSRFFNSIYQYNTDKLLIILEQNPKLTEEHAIQQYMMLIFVGVDKTSNLFGSCCYALAIHFKFQ</sequence>
<dbReference type="EMBL" id="CAJJDO010000057">
    <property type="protein sequence ID" value="CAD8172466.1"/>
    <property type="molecule type" value="Genomic_DNA"/>
</dbReference>
<gene>
    <name evidence="1" type="ORF">PPENT_87.1.T0570107</name>
</gene>
<evidence type="ECO:0000313" key="2">
    <source>
        <dbReference type="Proteomes" id="UP000689195"/>
    </source>
</evidence>
<name>A0A8S1VC62_9CILI</name>
<comment type="caution">
    <text evidence="1">The sequence shown here is derived from an EMBL/GenBank/DDBJ whole genome shotgun (WGS) entry which is preliminary data.</text>
</comment>
<evidence type="ECO:0000313" key="1">
    <source>
        <dbReference type="EMBL" id="CAD8172466.1"/>
    </source>
</evidence>
<dbReference type="OrthoDB" id="290742at2759"/>
<accession>A0A8S1VC62</accession>
<proteinExistence type="predicted"/>
<keyword evidence="2" id="KW-1185">Reference proteome</keyword>
<dbReference type="AlphaFoldDB" id="A0A8S1VC62"/>
<organism evidence="1 2">
    <name type="scientific">Paramecium pentaurelia</name>
    <dbReference type="NCBI Taxonomy" id="43138"/>
    <lineage>
        <taxon>Eukaryota</taxon>
        <taxon>Sar</taxon>
        <taxon>Alveolata</taxon>
        <taxon>Ciliophora</taxon>
        <taxon>Intramacronucleata</taxon>
        <taxon>Oligohymenophorea</taxon>
        <taxon>Peniculida</taxon>
        <taxon>Parameciidae</taxon>
        <taxon>Paramecium</taxon>
    </lineage>
</organism>
<reference evidence="1" key="1">
    <citation type="submission" date="2021-01" db="EMBL/GenBank/DDBJ databases">
        <authorList>
            <consortium name="Genoscope - CEA"/>
            <person name="William W."/>
        </authorList>
    </citation>
    <scope>NUCLEOTIDE SEQUENCE</scope>
</reference>
<protein>
    <submittedName>
        <fullName evidence="1">Uncharacterized protein</fullName>
    </submittedName>
</protein>